<evidence type="ECO:0000313" key="10">
    <source>
        <dbReference type="Proteomes" id="UP000477750"/>
    </source>
</evidence>
<evidence type="ECO:0000256" key="1">
    <source>
        <dbReference type="ARBA" id="ARBA00004651"/>
    </source>
</evidence>
<dbReference type="GO" id="GO:0008324">
    <property type="term" value="F:monoatomic cation transmembrane transporter activity"/>
    <property type="evidence" value="ECO:0007669"/>
    <property type="project" value="InterPro"/>
</dbReference>
<feature type="transmembrane region" description="Helical" evidence="8">
    <location>
        <begin position="355"/>
        <end position="375"/>
    </location>
</feature>
<comment type="caution">
    <text evidence="9">The sequence shown here is derived from an EMBL/GenBank/DDBJ whole genome shotgun (WGS) entry which is preliminary data.</text>
</comment>
<evidence type="ECO:0000256" key="8">
    <source>
        <dbReference type="SAM" id="Phobius"/>
    </source>
</evidence>
<feature type="transmembrane region" description="Helical" evidence="8">
    <location>
        <begin position="37"/>
        <end position="56"/>
    </location>
</feature>
<organism evidence="9 10">
    <name type="scientific">Glycomyces albidus</name>
    <dbReference type="NCBI Taxonomy" id="2656774"/>
    <lineage>
        <taxon>Bacteria</taxon>
        <taxon>Bacillati</taxon>
        <taxon>Actinomycetota</taxon>
        <taxon>Actinomycetes</taxon>
        <taxon>Glycomycetales</taxon>
        <taxon>Glycomycetaceae</taxon>
        <taxon>Glycomyces</taxon>
    </lineage>
</organism>
<feature type="transmembrane region" description="Helical" evidence="8">
    <location>
        <begin position="6"/>
        <end position="25"/>
    </location>
</feature>
<dbReference type="AlphaFoldDB" id="A0A6L5G404"/>
<reference evidence="9 10" key="1">
    <citation type="submission" date="2019-10" db="EMBL/GenBank/DDBJ databases">
        <title>Glycomyces albidus sp. nov., a novel actinomycete isolated from rhizosphere soil of wheat (Triticum aestivum L.).</title>
        <authorList>
            <person name="Qian L."/>
        </authorList>
    </citation>
    <scope>NUCLEOTIDE SEQUENCE [LARGE SCALE GENOMIC DNA]</scope>
    <source>
        <strain evidence="9 10">NEAU-7082</strain>
    </source>
</reference>
<dbReference type="GO" id="GO:0030001">
    <property type="term" value="P:metal ion transport"/>
    <property type="evidence" value="ECO:0007669"/>
    <property type="project" value="UniProtKB-ARBA"/>
</dbReference>
<feature type="transmembrane region" description="Helical" evidence="8">
    <location>
        <begin position="411"/>
        <end position="433"/>
    </location>
</feature>
<keyword evidence="7 8" id="KW-0472">Membrane</keyword>
<feature type="transmembrane region" description="Helical" evidence="8">
    <location>
        <begin position="314"/>
        <end position="334"/>
    </location>
</feature>
<dbReference type="Proteomes" id="UP000477750">
    <property type="component" value="Unassembled WGS sequence"/>
</dbReference>
<gene>
    <name evidence="9" type="ORF">GFD30_01445</name>
</gene>
<evidence type="ECO:0000256" key="6">
    <source>
        <dbReference type="ARBA" id="ARBA00023065"/>
    </source>
</evidence>
<evidence type="ECO:0000256" key="7">
    <source>
        <dbReference type="ARBA" id="ARBA00023136"/>
    </source>
</evidence>
<protein>
    <submittedName>
        <fullName evidence="9">TrkH family potassium uptake protein</fullName>
    </submittedName>
</protein>
<evidence type="ECO:0000256" key="3">
    <source>
        <dbReference type="ARBA" id="ARBA00022475"/>
    </source>
</evidence>
<feature type="transmembrane region" description="Helical" evidence="8">
    <location>
        <begin position="226"/>
        <end position="253"/>
    </location>
</feature>
<keyword evidence="10" id="KW-1185">Reference proteome</keyword>
<dbReference type="GO" id="GO:0005886">
    <property type="term" value="C:plasma membrane"/>
    <property type="evidence" value="ECO:0007669"/>
    <property type="project" value="UniProtKB-SubCell"/>
</dbReference>
<accession>A0A6L5G404</accession>
<evidence type="ECO:0000256" key="5">
    <source>
        <dbReference type="ARBA" id="ARBA00022989"/>
    </source>
</evidence>
<proteinExistence type="predicted"/>
<dbReference type="Pfam" id="PF02386">
    <property type="entry name" value="TrkH"/>
    <property type="match status" value="1"/>
</dbReference>
<dbReference type="PANTHER" id="PTHR32024">
    <property type="entry name" value="TRK SYSTEM POTASSIUM UPTAKE PROTEIN TRKG-RELATED"/>
    <property type="match status" value="1"/>
</dbReference>
<feature type="transmembrane region" description="Helical" evidence="8">
    <location>
        <begin position="76"/>
        <end position="98"/>
    </location>
</feature>
<sequence length="450" mass="46569">MQHPARLVPLAFLALILAGTGLLMLPVATEDGRAAPVLTALFTAVSAVSVTGLVVVDTGTYWSGFGEAVVTALIQIGGFGIIMAGTLLGVLVLGRLRLRGRLLAQSENSSVRLGDVRTLVGQIALLTVVVEAATAVVLAFRFRIHYGYGAADAVWHGVFHSVASFNNAGFGLEADSLMGFVTDPVVTLTVSAAVIIGGIGFPVMVEALRNARRAARRGSGRGHARIAWSLHTRITAVMTGVLLAVGFAGYAVLEWRNPATLGPLGAGDKLLAAFVAGTQPRTAGFNNLDVSALTPETLLLTDALMFIGGGPAGTAGGIKVTTFALLAVVIWSEIRGEPDVAVFGRAIPAETQRQALTVALLGVAAVAMGTAVIMVDTGFGLDRVLFEAVSAFATVGLSTGITPDLPPASQIAVIILMFIGRVGTVAVAAALALRTRRRLYTFPEERPLVS</sequence>
<comment type="subcellular location">
    <subcellularLocation>
        <location evidence="1">Cell membrane</location>
        <topology evidence="1">Multi-pass membrane protein</topology>
    </subcellularLocation>
</comment>
<keyword evidence="6" id="KW-0406">Ion transport</keyword>
<feature type="transmembrane region" description="Helical" evidence="8">
    <location>
        <begin position="185"/>
        <end position="205"/>
    </location>
</feature>
<evidence type="ECO:0000256" key="2">
    <source>
        <dbReference type="ARBA" id="ARBA00022448"/>
    </source>
</evidence>
<keyword evidence="2" id="KW-0813">Transport</keyword>
<evidence type="ECO:0000313" key="9">
    <source>
        <dbReference type="EMBL" id="MQM24248.1"/>
    </source>
</evidence>
<keyword evidence="5 8" id="KW-1133">Transmembrane helix</keyword>
<keyword evidence="4 8" id="KW-0812">Transmembrane</keyword>
<feature type="transmembrane region" description="Helical" evidence="8">
    <location>
        <begin position="119"/>
        <end position="140"/>
    </location>
</feature>
<keyword evidence="3" id="KW-1003">Cell membrane</keyword>
<name>A0A6L5G404_9ACTN</name>
<dbReference type="EMBL" id="WIAO01000001">
    <property type="protein sequence ID" value="MQM24248.1"/>
    <property type="molecule type" value="Genomic_DNA"/>
</dbReference>
<evidence type="ECO:0000256" key="4">
    <source>
        <dbReference type="ARBA" id="ARBA00022692"/>
    </source>
</evidence>
<dbReference type="InterPro" id="IPR003445">
    <property type="entry name" value="Cat_transpt"/>
</dbReference>
<dbReference type="PANTHER" id="PTHR32024:SF1">
    <property type="entry name" value="KTR SYSTEM POTASSIUM UPTAKE PROTEIN B"/>
    <property type="match status" value="1"/>
</dbReference>